<dbReference type="EMBL" id="BAAANB010000003">
    <property type="protein sequence ID" value="GAA2024933.1"/>
    <property type="molecule type" value="Genomic_DNA"/>
</dbReference>
<keyword evidence="3" id="KW-0645">Protease</keyword>
<feature type="compositionally biased region" description="Gly residues" evidence="1">
    <location>
        <begin position="10"/>
        <end position="21"/>
    </location>
</feature>
<dbReference type="RefSeq" id="WP_343989246.1">
    <property type="nucleotide sequence ID" value="NZ_BAAANB010000003.1"/>
</dbReference>
<reference evidence="3 4" key="1">
    <citation type="journal article" date="2019" name="Int. J. Syst. Evol. Microbiol.">
        <title>The Global Catalogue of Microorganisms (GCM) 10K type strain sequencing project: providing services to taxonomists for standard genome sequencing and annotation.</title>
        <authorList>
            <consortium name="The Broad Institute Genomics Platform"/>
            <consortium name="The Broad Institute Genome Sequencing Center for Infectious Disease"/>
            <person name="Wu L."/>
            <person name="Ma J."/>
        </authorList>
    </citation>
    <scope>NUCLEOTIDE SEQUENCE [LARGE SCALE GENOMIC DNA]</scope>
    <source>
        <strain evidence="3 4">JCM 14283</strain>
    </source>
</reference>
<evidence type="ECO:0000313" key="3">
    <source>
        <dbReference type="EMBL" id="GAA2024933.1"/>
    </source>
</evidence>
<dbReference type="Pfam" id="PF13367">
    <property type="entry name" value="PrsW-protease"/>
    <property type="match status" value="1"/>
</dbReference>
<feature type="transmembrane region" description="Helical" evidence="2">
    <location>
        <begin position="102"/>
        <end position="121"/>
    </location>
</feature>
<dbReference type="PANTHER" id="PTHR36844">
    <property type="entry name" value="PROTEASE PRSW"/>
    <property type="match status" value="1"/>
</dbReference>
<dbReference type="GO" id="GO:0008237">
    <property type="term" value="F:metallopeptidase activity"/>
    <property type="evidence" value="ECO:0007669"/>
    <property type="project" value="UniProtKB-KW"/>
</dbReference>
<feature type="transmembrane region" description="Helical" evidence="2">
    <location>
        <begin position="41"/>
        <end position="62"/>
    </location>
</feature>
<feature type="transmembrane region" description="Helical" evidence="2">
    <location>
        <begin position="246"/>
        <end position="263"/>
    </location>
</feature>
<dbReference type="PANTHER" id="PTHR36844:SF1">
    <property type="entry name" value="PROTEASE PRSW"/>
    <property type="match status" value="1"/>
</dbReference>
<gene>
    <name evidence="3" type="ORF">GCM10009740_13210</name>
</gene>
<name>A0ABN2U0I8_9MICO</name>
<dbReference type="Proteomes" id="UP001501285">
    <property type="component" value="Unassembled WGS sequence"/>
</dbReference>
<comment type="caution">
    <text evidence="3">The sequence shown here is derived from an EMBL/GenBank/DDBJ whole genome shotgun (WGS) entry which is preliminary data.</text>
</comment>
<evidence type="ECO:0000256" key="1">
    <source>
        <dbReference type="SAM" id="MobiDB-lite"/>
    </source>
</evidence>
<accession>A0ABN2U0I8</accession>
<evidence type="ECO:0000313" key="4">
    <source>
        <dbReference type="Proteomes" id="UP001501285"/>
    </source>
</evidence>
<keyword evidence="3" id="KW-0482">Metalloprotease</keyword>
<keyword evidence="3" id="KW-0378">Hydrolase</keyword>
<keyword evidence="2" id="KW-0812">Transmembrane</keyword>
<evidence type="ECO:0000256" key="2">
    <source>
        <dbReference type="SAM" id="Phobius"/>
    </source>
</evidence>
<feature type="transmembrane region" description="Helical" evidence="2">
    <location>
        <begin position="176"/>
        <end position="196"/>
    </location>
</feature>
<feature type="transmembrane region" description="Helical" evidence="2">
    <location>
        <begin position="275"/>
        <end position="296"/>
    </location>
</feature>
<proteinExistence type="predicted"/>
<keyword evidence="4" id="KW-1185">Reference proteome</keyword>
<organism evidence="3 4">
    <name type="scientific">Terrabacter terrae</name>
    <dbReference type="NCBI Taxonomy" id="318434"/>
    <lineage>
        <taxon>Bacteria</taxon>
        <taxon>Bacillati</taxon>
        <taxon>Actinomycetota</taxon>
        <taxon>Actinomycetes</taxon>
        <taxon>Micrococcales</taxon>
        <taxon>Intrasporangiaceae</taxon>
        <taxon>Terrabacter</taxon>
    </lineage>
</organism>
<keyword evidence="2" id="KW-1133">Transmembrane helix</keyword>
<feature type="transmembrane region" description="Helical" evidence="2">
    <location>
        <begin position="68"/>
        <end position="90"/>
    </location>
</feature>
<dbReference type="InterPro" id="IPR026898">
    <property type="entry name" value="PrsW"/>
</dbReference>
<protein>
    <submittedName>
        <fullName evidence="3">PrsW family intramembrane metalloprotease</fullName>
    </submittedName>
</protein>
<feature type="transmembrane region" description="Helical" evidence="2">
    <location>
        <begin position="216"/>
        <end position="239"/>
    </location>
</feature>
<feature type="region of interest" description="Disordered" evidence="1">
    <location>
        <begin position="1"/>
        <end position="32"/>
    </location>
</feature>
<sequence length="400" mass="43521">MTSGDLTTQGPGGASGGGPGGQLQQWSTLPNPTRRPMLRRALTIGVAASVFLMCLLVLLGILGERLTTQTLVTAALTAVIPLLVIVPTFLWLDRYEAEPARYIVFAVLWGALVAVVGAFFLNTYGLKLLVEARWTDPLETGAVYLAPVTEETLKGLGILLIYLLRRREFDGIIDGIVYAGLIGAGFAFSENILYLGQALNEYGSEGLTSTFLVRGLMGPFAHPLFTSMTGIGIGIAASARRPATRVVAIAVGWGCAMLLHHLWNLSAIAGLEGFFQAYVTYQVPIFLVFIGFLLWLRRREGRLIGQYLSPYADAGWLTHAEVVMLSHLRMRRAAREWARQNGGRPAKHSMHAFQDSASDLALLRSRLVRGTAEEGATQREMVLLQAITAHRRGFIGSPVT</sequence>
<keyword evidence="2" id="KW-0472">Membrane</keyword>